<feature type="chain" id="PRO_5041461480" evidence="1">
    <location>
        <begin position="20"/>
        <end position="83"/>
    </location>
</feature>
<evidence type="ECO:0000313" key="3">
    <source>
        <dbReference type="Proteomes" id="UP001055172"/>
    </source>
</evidence>
<dbReference type="EMBL" id="BPPX01000007">
    <property type="protein sequence ID" value="GJC81489.1"/>
    <property type="molecule type" value="Genomic_DNA"/>
</dbReference>
<evidence type="ECO:0000313" key="2">
    <source>
        <dbReference type="EMBL" id="GJC81489.1"/>
    </source>
</evidence>
<accession>A0AA37LQS4</accession>
<reference evidence="2 3" key="1">
    <citation type="submission" date="2021-07" db="EMBL/GenBank/DDBJ databases">
        <title>Genome data of Colletotrichum spaethianum.</title>
        <authorList>
            <person name="Utami Y.D."/>
            <person name="Hiruma K."/>
        </authorList>
    </citation>
    <scope>NUCLEOTIDE SEQUENCE [LARGE SCALE GENOMIC DNA]</scope>
    <source>
        <strain evidence="2 3">MAFF 242679</strain>
    </source>
</reference>
<comment type="caution">
    <text evidence="2">The sequence shown here is derived from an EMBL/GenBank/DDBJ whole genome shotgun (WGS) entry which is preliminary data.</text>
</comment>
<name>A0AA37LQS4_9PEZI</name>
<proteinExistence type="predicted"/>
<dbReference type="AlphaFoldDB" id="A0AA37LQS4"/>
<keyword evidence="1" id="KW-0732">Signal</keyword>
<protein>
    <submittedName>
        <fullName evidence="2">Uncharacterized protein</fullName>
    </submittedName>
</protein>
<gene>
    <name evidence="2" type="ORF">ColLi_04327</name>
</gene>
<keyword evidence="3" id="KW-1185">Reference proteome</keyword>
<organism evidence="2 3">
    <name type="scientific">Colletotrichum liriopes</name>
    <dbReference type="NCBI Taxonomy" id="708192"/>
    <lineage>
        <taxon>Eukaryota</taxon>
        <taxon>Fungi</taxon>
        <taxon>Dikarya</taxon>
        <taxon>Ascomycota</taxon>
        <taxon>Pezizomycotina</taxon>
        <taxon>Sordariomycetes</taxon>
        <taxon>Hypocreomycetidae</taxon>
        <taxon>Glomerellales</taxon>
        <taxon>Glomerellaceae</taxon>
        <taxon>Colletotrichum</taxon>
        <taxon>Colletotrichum spaethianum species complex</taxon>
    </lineage>
</organism>
<evidence type="ECO:0000256" key="1">
    <source>
        <dbReference type="SAM" id="SignalP"/>
    </source>
</evidence>
<dbReference type="Proteomes" id="UP001055172">
    <property type="component" value="Unassembled WGS sequence"/>
</dbReference>
<feature type="signal peptide" evidence="1">
    <location>
        <begin position="1"/>
        <end position="19"/>
    </location>
</feature>
<sequence length="83" mass="8688">MQFPIFAVVATFLTTTASAQATYEVANYLSVCQQGNNLFCSGNTSVCPKGKTDTFDAKATAANEAACKGLKYGDSCDQTIACV</sequence>